<evidence type="ECO:0000313" key="9">
    <source>
        <dbReference type="Proteomes" id="UP000007127"/>
    </source>
</evidence>
<evidence type="ECO:0000256" key="4">
    <source>
        <dbReference type="ARBA" id="ARBA00023136"/>
    </source>
</evidence>
<accession>A0AB72UH94</accession>
<dbReference type="Pfam" id="PF25917">
    <property type="entry name" value="BSH_RND"/>
    <property type="match status" value="1"/>
</dbReference>
<keyword evidence="3 5" id="KW-1133">Transmembrane helix</keyword>
<dbReference type="InterPro" id="IPR050393">
    <property type="entry name" value="MFP_Efflux_Pump"/>
</dbReference>
<reference evidence="8 9" key="1">
    <citation type="journal article" date="2012" name="J. Bacteriol.">
        <title>Genome sequence of Thalassospira xiamenensis type strain M-5.</title>
        <authorList>
            <person name="Lai Q."/>
            <person name="Shao Z."/>
        </authorList>
    </citation>
    <scope>NUCLEOTIDE SEQUENCE [LARGE SCALE GENOMIC DNA]</scope>
    <source>
        <strain evidence="8 9">M-5</strain>
    </source>
</reference>
<evidence type="ECO:0000256" key="2">
    <source>
        <dbReference type="ARBA" id="ARBA00022692"/>
    </source>
</evidence>
<evidence type="ECO:0000256" key="1">
    <source>
        <dbReference type="ARBA" id="ARBA00009477"/>
    </source>
</evidence>
<dbReference type="GO" id="GO:0022857">
    <property type="term" value="F:transmembrane transporter activity"/>
    <property type="evidence" value="ECO:0007669"/>
    <property type="project" value="InterPro"/>
</dbReference>
<feature type="transmembrane region" description="Helical" evidence="5">
    <location>
        <begin position="457"/>
        <end position="474"/>
    </location>
</feature>
<dbReference type="InterPro" id="IPR006143">
    <property type="entry name" value="RND_pump_MFP"/>
</dbReference>
<dbReference type="KEGG" id="txi:TH3_17705"/>
<feature type="transmembrane region" description="Helical" evidence="5">
    <location>
        <begin position="123"/>
        <end position="141"/>
    </location>
</feature>
<gene>
    <name evidence="8" type="ORF">TH3_17705</name>
</gene>
<feature type="transmembrane region" description="Helical" evidence="5">
    <location>
        <begin position="429"/>
        <end position="451"/>
    </location>
</feature>
<evidence type="ECO:0000256" key="3">
    <source>
        <dbReference type="ARBA" id="ARBA00022989"/>
    </source>
</evidence>
<feature type="domain" description="Multidrug resistance protein MdtA-like barrel-sandwich hybrid" evidence="6">
    <location>
        <begin position="810"/>
        <end position="948"/>
    </location>
</feature>
<dbReference type="GO" id="GO:0005886">
    <property type="term" value="C:plasma membrane"/>
    <property type="evidence" value="ECO:0007669"/>
    <property type="project" value="InterPro"/>
</dbReference>
<feature type="transmembrane region" description="Helical" evidence="5">
    <location>
        <begin position="378"/>
        <end position="399"/>
    </location>
</feature>
<sequence length="1079" mass="118595">MTQAIKIGINFFCSPTLKIDANAILFSAKTFIAAMLAYYISLRIGLPRPFWAIITVYIVSQTSAGASLSRGVYRFAGTFIGAIATVAIVPNFANEPILCSLILSGWIGLCLFFSLLDRTPRAYAFVLAGYTASLIGFPSVLDPGAVFDIASLRVQEISIGILCAVLIHRYVLPKRMTGLFTGKLATTMQNAHQLAKDALNGTPEENRSDRKQLSLDLLTLQDLATHLPYDPAPVIPHRRILRLIHDRLARLLLLTTEIEERIHFLRHDGDFAPAELTRLIDDVRTWCTLADIADESDATFDLIAHARTVQKQLAKEKASSVDLVGANLAGHLAEMIGLLHDCKQLKFSATLINPLRNTRSLHGPKHARGYVYHRDPQMAARAALGAITGILCGCAFWIWSGWTEGGTAVSVLGVCCTLFGNFDTPVPFVVKYTIGTLYGIAFSLFYSFFILPQVTDFAVLVAVLAPAFLLAGSLQARLPTMMTALGIALTIPILSGLGTNYSGDFAASLNISIAVLVAVNFGALSMSMFQTVRADTAIKRLLDLSRRDIGRRALGHAPNEARWISLMIDRTALLQPKLRASGKAYSSVLDDTLHHLRIGHVAGRLHKMIPLLPFEARAPIKDLLLATANYVNARKPTKNHDPVPLNQHIATVMAISTQGPKKNRTQIRDLLIDLCFALLWVQRPFRRRENPYHDPGCQFLGSSDSRLGGSRRYGTGRNHRNHTLAVRYPLIPHLYLQTAHRARPLYHHLRSAHAIPAIKRIFTVKTVISLVGRYIVTLCLVAASAFVAFKAWSHYDKTLWTRDARVGVDVVQIAPEVSGTIRSVSVADNQYVKQGDVLYQIEPERLELAVALAKADVEAKQQDMIVRQATARRQRQLKDFASREAIQQANGAAAVASAAYQSAQASLDLAKLNLARSTIRSTVDGYVTNLKLRPGDYATAGITKISVIDASSFWVTGYFEETKIGRIHIGAPISIQLMGFDQPAFGHVESIGRGIENSNDTPGHLGLPNVATTFSWVRLAQRIPVRIKIDKIPASIELVAGMTATVQVMRQDRATNTDNHASSAYPDLDGLYRLKHSEY</sequence>
<keyword evidence="2 5" id="KW-0812">Transmembrane</keyword>
<evidence type="ECO:0000259" key="6">
    <source>
        <dbReference type="Pfam" id="PF25917"/>
    </source>
</evidence>
<dbReference type="InterPro" id="IPR006726">
    <property type="entry name" value="PHBA_efflux_AaeB/fusaric-R"/>
</dbReference>
<feature type="transmembrane region" description="Helical" evidence="5">
    <location>
        <begin position="770"/>
        <end position="792"/>
    </location>
</feature>
<dbReference type="PANTHER" id="PTHR30367:SF12">
    <property type="entry name" value="P-HYDROXYBENZOIC ACID EFFLUX PUMP SUBUNIT AAEA"/>
    <property type="match status" value="1"/>
</dbReference>
<dbReference type="Gene3D" id="2.40.50.100">
    <property type="match status" value="1"/>
</dbReference>
<dbReference type="Proteomes" id="UP000007127">
    <property type="component" value="Chromosome"/>
</dbReference>
<dbReference type="PANTHER" id="PTHR30367">
    <property type="entry name" value="P-HYDROXYBENZOIC ACID EFFLUX PUMP SUBUNIT AAEA-RELATED"/>
    <property type="match status" value="1"/>
</dbReference>
<proteinExistence type="inferred from homology"/>
<dbReference type="EMBL" id="CP004388">
    <property type="protein sequence ID" value="AJD53643.1"/>
    <property type="molecule type" value="Genomic_DNA"/>
</dbReference>
<feature type="transmembrane region" description="Helical" evidence="5">
    <location>
        <begin position="71"/>
        <end position="89"/>
    </location>
</feature>
<dbReference type="AlphaFoldDB" id="A0AB72UH94"/>
<feature type="transmembrane region" description="Helical" evidence="5">
    <location>
        <begin position="153"/>
        <end position="172"/>
    </location>
</feature>
<dbReference type="NCBIfam" id="TIGR01730">
    <property type="entry name" value="RND_mfp"/>
    <property type="match status" value="1"/>
</dbReference>
<keyword evidence="4 5" id="KW-0472">Membrane</keyword>
<dbReference type="Gene3D" id="2.40.30.170">
    <property type="match status" value="1"/>
</dbReference>
<dbReference type="SUPFAM" id="SSF111369">
    <property type="entry name" value="HlyD-like secretion proteins"/>
    <property type="match status" value="1"/>
</dbReference>
<name>A0AB72UH94_9PROT</name>
<feature type="transmembrane region" description="Helical" evidence="5">
    <location>
        <begin position="505"/>
        <end position="524"/>
    </location>
</feature>
<dbReference type="Pfam" id="PF04632">
    <property type="entry name" value="FUSC"/>
    <property type="match status" value="1"/>
</dbReference>
<organism evidence="8 9">
    <name type="scientific">Thalassospira xiamenensis M-5 = DSM 17429</name>
    <dbReference type="NCBI Taxonomy" id="1123366"/>
    <lineage>
        <taxon>Bacteria</taxon>
        <taxon>Pseudomonadati</taxon>
        <taxon>Pseudomonadota</taxon>
        <taxon>Alphaproteobacteria</taxon>
        <taxon>Rhodospirillales</taxon>
        <taxon>Thalassospiraceae</taxon>
        <taxon>Thalassospira</taxon>
    </lineage>
</organism>
<dbReference type="Pfam" id="PF25963">
    <property type="entry name" value="Beta-barrel_AAEA"/>
    <property type="match status" value="1"/>
</dbReference>
<dbReference type="InterPro" id="IPR058625">
    <property type="entry name" value="MdtA-like_BSH"/>
</dbReference>
<feature type="transmembrane region" description="Helical" evidence="5">
    <location>
        <begin position="46"/>
        <end position="64"/>
    </location>
</feature>
<evidence type="ECO:0000259" key="7">
    <source>
        <dbReference type="Pfam" id="PF25963"/>
    </source>
</evidence>
<feature type="transmembrane region" description="Helical" evidence="5">
    <location>
        <begin position="21"/>
        <end position="40"/>
    </location>
</feature>
<feature type="domain" description="p-hydroxybenzoic acid efflux pump subunit AaeA-like beta-barrel" evidence="7">
    <location>
        <begin position="952"/>
        <end position="1048"/>
    </location>
</feature>
<protein>
    <submittedName>
        <fullName evidence="8">Fusaric acid resistance protein</fullName>
    </submittedName>
</protein>
<feature type="transmembrane region" description="Helical" evidence="5">
    <location>
        <begin position="95"/>
        <end position="116"/>
    </location>
</feature>
<evidence type="ECO:0000313" key="8">
    <source>
        <dbReference type="EMBL" id="AJD53643.1"/>
    </source>
</evidence>
<evidence type="ECO:0000256" key="5">
    <source>
        <dbReference type="SAM" id="Phobius"/>
    </source>
</evidence>
<comment type="similarity">
    <text evidence="1">Belongs to the membrane fusion protein (MFP) (TC 8.A.1) family.</text>
</comment>
<dbReference type="InterPro" id="IPR058634">
    <property type="entry name" value="AaeA-lik-b-barrel"/>
</dbReference>